<feature type="region of interest" description="Disordered" evidence="1">
    <location>
        <begin position="146"/>
        <end position="208"/>
    </location>
</feature>
<dbReference type="GO" id="GO:0005634">
    <property type="term" value="C:nucleus"/>
    <property type="evidence" value="ECO:0007669"/>
    <property type="project" value="InterPro"/>
</dbReference>
<reference evidence="3 4" key="1">
    <citation type="submission" date="2015-01" db="EMBL/GenBank/DDBJ databases">
        <title>The Genome Sequence of Ochroconis gallopava CBS43764.</title>
        <authorList>
            <consortium name="The Broad Institute Genomics Platform"/>
            <person name="Cuomo C."/>
            <person name="de Hoog S."/>
            <person name="Gorbushina A."/>
            <person name="Stielow B."/>
            <person name="Teixiera M."/>
            <person name="Abouelleil A."/>
            <person name="Chapman S.B."/>
            <person name="Priest M."/>
            <person name="Young S.K."/>
            <person name="Wortman J."/>
            <person name="Nusbaum C."/>
            <person name="Birren B."/>
        </authorList>
    </citation>
    <scope>NUCLEOTIDE SEQUENCE [LARGE SCALE GENOMIC DNA]</scope>
    <source>
        <strain evidence="3 4">CBS 43764</strain>
    </source>
</reference>
<dbReference type="InterPro" id="IPR047092">
    <property type="entry name" value="AFUB_07903/YDR124W-like_hel"/>
</dbReference>
<gene>
    <name evidence="3" type="ORF">PV09_00267</name>
</gene>
<dbReference type="VEuPathDB" id="FungiDB:PV09_00267"/>
<name>A0A0D2AS52_9PEZI</name>
<dbReference type="GeneID" id="27308240"/>
<keyword evidence="4" id="KW-1185">Reference proteome</keyword>
<evidence type="ECO:0000256" key="1">
    <source>
        <dbReference type="SAM" id="MobiDB-lite"/>
    </source>
</evidence>
<dbReference type="EMBL" id="KN847529">
    <property type="protein sequence ID" value="KIW09370.1"/>
    <property type="molecule type" value="Genomic_DNA"/>
</dbReference>
<dbReference type="PANTHER" id="PTHR36102">
    <property type="entry name" value="CHROMOSOME 10, WHOLE GENOME SHOTGUN SEQUENCE"/>
    <property type="match status" value="1"/>
</dbReference>
<dbReference type="RefSeq" id="XP_016219239.1">
    <property type="nucleotide sequence ID" value="XM_016352982.1"/>
</dbReference>
<dbReference type="Pfam" id="PF11001">
    <property type="entry name" value="AFUB_07903_YDR124W_hel"/>
    <property type="match status" value="1"/>
</dbReference>
<accession>A0A0D2AS52</accession>
<evidence type="ECO:0000259" key="2">
    <source>
        <dbReference type="Pfam" id="PF11001"/>
    </source>
</evidence>
<dbReference type="AlphaFoldDB" id="A0A0D2AS52"/>
<sequence>MAIGDVQDDGRPFGDVKQNLPLLQLPRSSGYFGNGHLPLAPADTRDQYLDARADPRNHPYQTNLSTPIDGVPTPFTGLAFNETQDGIRPSARRLSSQHSVTFTVHGLDDPTSAELQLQHGNVPTSEQQRSRLERFIRKLYSEPAGPDSKFSTPIRHRTTSADGSRRGSWTPDYRGSNYRFISQGGKRPADRQASRTCTPDDEDDDGEYLPMDYVPMQQIRLGDENAILAYYDAILRGIQQLALKQVLKEWIKTIEPKKQKNCPYKKGIRPKWWPEQAAYKEPDHIKVEDRIHLAIGIIRHAQDPKELNGEGLAQLERVASRQDLIFDQEPPEKQAFRKRLLDNLFTLARHEQQVKNDERDITEVVSLPMVKKFERPNKKRKKTSDKSKGADTDSTIVNGDDDGKTPNGLLKPITLGSNGERDSTTPNTPSWRQHSTQDSGISFPRPNDQGHDQHIMSYSQQYDSTGQMDSRYSSFDGSPMDGSDSSPISGYPSGTSTGGGHMMYSTSAQSVSMGYEAPIHSLSTMQNHDGAMMSGMMVPSHGRPQLTTVYNAVTESDDRSWQATPASYMPQAQPFATPSFYA</sequence>
<dbReference type="InterPro" id="IPR023278">
    <property type="entry name" value="Ethylene_insens-like_DNA-bd"/>
</dbReference>
<proteinExistence type="predicted"/>
<evidence type="ECO:0000313" key="3">
    <source>
        <dbReference type="EMBL" id="KIW09370.1"/>
    </source>
</evidence>
<dbReference type="SUPFAM" id="SSF116768">
    <property type="entry name" value="DNA-binding domain of EIN3-like"/>
    <property type="match status" value="1"/>
</dbReference>
<dbReference type="EMBL" id="KN847529">
    <property type="protein sequence ID" value="KIW09369.1"/>
    <property type="molecule type" value="Genomic_DNA"/>
</dbReference>
<protein>
    <recommendedName>
        <fullName evidence="2">Subtelomeric hrmA-associated cluster protein AFUB-079030/YDR124W-like helical bundle domain-containing protein</fullName>
    </recommendedName>
</protein>
<feature type="domain" description="Subtelomeric hrmA-associated cluster protein AFUB-079030/YDR124W-like helical bundle" evidence="2">
    <location>
        <begin position="221"/>
        <end position="349"/>
    </location>
</feature>
<evidence type="ECO:0000313" key="4">
    <source>
        <dbReference type="Proteomes" id="UP000053259"/>
    </source>
</evidence>
<feature type="compositionally biased region" description="Low complexity" evidence="1">
    <location>
        <begin position="473"/>
        <end position="495"/>
    </location>
</feature>
<dbReference type="STRING" id="253628.A0A0D2AS52"/>
<dbReference type="InterPro" id="IPR021264">
    <property type="entry name" value="AFUB_079030/YDR124W-like"/>
</dbReference>
<dbReference type="PANTHER" id="PTHR36102:SF1">
    <property type="entry name" value="YDR124W-LIKE HELICAL BUNDLE DOMAIN-CONTAINING PROTEIN"/>
    <property type="match status" value="1"/>
</dbReference>
<dbReference type="HOGENOM" id="CLU_468678_0_0_1"/>
<dbReference type="OrthoDB" id="5338458at2759"/>
<feature type="compositionally biased region" description="Polar residues" evidence="1">
    <location>
        <begin position="456"/>
        <end position="472"/>
    </location>
</feature>
<dbReference type="GO" id="GO:0003700">
    <property type="term" value="F:DNA-binding transcription factor activity"/>
    <property type="evidence" value="ECO:0007669"/>
    <property type="project" value="InterPro"/>
</dbReference>
<dbReference type="RefSeq" id="XP_016219238.1">
    <property type="nucleotide sequence ID" value="XM_016352981.1"/>
</dbReference>
<dbReference type="Proteomes" id="UP000053259">
    <property type="component" value="Unassembled WGS sequence"/>
</dbReference>
<feature type="region of interest" description="Disordered" evidence="1">
    <location>
        <begin position="375"/>
        <end position="502"/>
    </location>
</feature>
<feature type="compositionally biased region" description="Polar residues" evidence="1">
    <location>
        <begin position="424"/>
        <end position="440"/>
    </location>
</feature>
<organism evidence="3 4">
    <name type="scientific">Verruconis gallopava</name>
    <dbReference type="NCBI Taxonomy" id="253628"/>
    <lineage>
        <taxon>Eukaryota</taxon>
        <taxon>Fungi</taxon>
        <taxon>Dikarya</taxon>
        <taxon>Ascomycota</taxon>
        <taxon>Pezizomycotina</taxon>
        <taxon>Dothideomycetes</taxon>
        <taxon>Pleosporomycetidae</taxon>
        <taxon>Venturiales</taxon>
        <taxon>Sympoventuriaceae</taxon>
        <taxon>Verruconis</taxon>
    </lineage>
</organism>